<dbReference type="InterPro" id="IPR034666">
    <property type="entry name" value="ARPC2/4"/>
</dbReference>
<keyword evidence="8" id="KW-1185">Reference proteome</keyword>
<dbReference type="Proteomes" id="UP001174909">
    <property type="component" value="Unassembled WGS sequence"/>
</dbReference>
<dbReference type="PANTHER" id="PTHR12058:SF0">
    <property type="entry name" value="ACTIN-RELATED PROTEIN 2_3 COMPLEX SUBUNIT 2"/>
    <property type="match status" value="1"/>
</dbReference>
<dbReference type="InterPro" id="IPR007188">
    <property type="entry name" value="ARPC2"/>
</dbReference>
<dbReference type="GO" id="GO:0030041">
    <property type="term" value="P:actin filament polymerization"/>
    <property type="evidence" value="ECO:0007669"/>
    <property type="project" value="InterPro"/>
</dbReference>
<dbReference type="EMBL" id="CASHTH010001241">
    <property type="protein sequence ID" value="CAI8013159.1"/>
    <property type="molecule type" value="Genomic_DNA"/>
</dbReference>
<comment type="subunit">
    <text evidence="6">Component of the Arp2/3 complex.</text>
</comment>
<evidence type="ECO:0000313" key="8">
    <source>
        <dbReference type="Proteomes" id="UP001174909"/>
    </source>
</evidence>
<keyword evidence="3 6" id="KW-0963">Cytoplasm</keyword>
<proteinExistence type="inferred from homology"/>
<dbReference type="GO" id="GO:0034314">
    <property type="term" value="P:Arp2/3 complex-mediated actin nucleation"/>
    <property type="evidence" value="ECO:0007669"/>
    <property type="project" value="InterPro"/>
</dbReference>
<comment type="subcellular location">
    <subcellularLocation>
        <location evidence="1 6">Cytoplasm</location>
        <location evidence="1 6">Cytoskeleton</location>
    </subcellularLocation>
</comment>
<dbReference type="GO" id="GO:0051015">
    <property type="term" value="F:actin filament binding"/>
    <property type="evidence" value="ECO:0007669"/>
    <property type="project" value="TreeGrafter"/>
</dbReference>
<name>A0AA35RL81_GEOBA</name>
<organism evidence="7 8">
    <name type="scientific">Geodia barretti</name>
    <name type="common">Barrett's horny sponge</name>
    <dbReference type="NCBI Taxonomy" id="519541"/>
    <lineage>
        <taxon>Eukaryota</taxon>
        <taxon>Metazoa</taxon>
        <taxon>Porifera</taxon>
        <taxon>Demospongiae</taxon>
        <taxon>Heteroscleromorpha</taxon>
        <taxon>Tetractinellida</taxon>
        <taxon>Astrophorina</taxon>
        <taxon>Geodiidae</taxon>
        <taxon>Geodia</taxon>
    </lineage>
</organism>
<accession>A0AA35RL81</accession>
<dbReference type="Gene3D" id="3.30.1460.20">
    <property type="match status" value="1"/>
</dbReference>
<evidence type="ECO:0000256" key="1">
    <source>
        <dbReference type="ARBA" id="ARBA00004245"/>
    </source>
</evidence>
<dbReference type="AlphaFoldDB" id="A0AA35RL81"/>
<comment type="function">
    <text evidence="6">Functions as actin-binding component of the Arp2/3 complex which is involved in regulation of actin polymerization and together with an activating nucleation-promoting factor (NPF) mediates the formation of branched actin networks.</text>
</comment>
<dbReference type="GO" id="GO:0005885">
    <property type="term" value="C:Arp2/3 protein complex"/>
    <property type="evidence" value="ECO:0007669"/>
    <property type="project" value="InterPro"/>
</dbReference>
<gene>
    <name evidence="7" type="ORF">GBAR_LOCUS8382</name>
</gene>
<reference evidence="7" key="1">
    <citation type="submission" date="2023-03" db="EMBL/GenBank/DDBJ databases">
        <authorList>
            <person name="Steffen K."/>
            <person name="Cardenas P."/>
        </authorList>
    </citation>
    <scope>NUCLEOTIDE SEQUENCE</scope>
</reference>
<evidence type="ECO:0000256" key="3">
    <source>
        <dbReference type="ARBA" id="ARBA00022490"/>
    </source>
</evidence>
<comment type="similarity">
    <text evidence="2 6">Belongs to the ARPC2 family.</text>
</comment>
<keyword evidence="5 6" id="KW-0206">Cytoskeleton</keyword>
<comment type="caution">
    <text evidence="7">The sequence shown here is derived from an EMBL/GenBank/DDBJ whole genome shotgun (WGS) entry which is preliminary data.</text>
</comment>
<evidence type="ECO:0000256" key="6">
    <source>
        <dbReference type="RuleBase" id="RU364015"/>
    </source>
</evidence>
<dbReference type="SUPFAM" id="SSF69645">
    <property type="entry name" value="Arp2/3 complex subunits"/>
    <property type="match status" value="1"/>
</dbReference>
<protein>
    <recommendedName>
        <fullName evidence="6">Arp2/3 complex 34 kDa subunit</fullName>
    </recommendedName>
</protein>
<dbReference type="PANTHER" id="PTHR12058">
    <property type="entry name" value="ARP2/3 COMPLEX 34 KDA SUBUNIT"/>
    <property type="match status" value="1"/>
</dbReference>
<evidence type="ECO:0000256" key="4">
    <source>
        <dbReference type="ARBA" id="ARBA00023203"/>
    </source>
</evidence>
<evidence type="ECO:0000313" key="7">
    <source>
        <dbReference type="EMBL" id="CAI8013159.1"/>
    </source>
</evidence>
<dbReference type="GO" id="GO:0005200">
    <property type="term" value="F:structural constituent of cytoskeleton"/>
    <property type="evidence" value="ECO:0007669"/>
    <property type="project" value="TreeGrafter"/>
</dbReference>
<dbReference type="FunFam" id="3.30.1460.20:FF:000004">
    <property type="entry name" value="Arp2/3 complex 34 kDa subunit"/>
    <property type="match status" value="1"/>
</dbReference>
<sequence>MILLEIKNRIIEETLLHRFNSPKPESIDITVADFDGVLYHISNPDSDKGKIRVSISLKFYSDLKAHGAEELIQKFYGDYAVTPEDGYDISLQFDYENLPANKEEWAEKAALLKCKCFASVFHKYFQLQRDGKQDATAIIHYRDRETMSVQ</sequence>
<evidence type="ECO:0000256" key="5">
    <source>
        <dbReference type="ARBA" id="ARBA00023212"/>
    </source>
</evidence>
<keyword evidence="4 6" id="KW-0009">Actin-binding</keyword>
<dbReference type="Pfam" id="PF04045">
    <property type="entry name" value="P34-Arc"/>
    <property type="match status" value="1"/>
</dbReference>
<evidence type="ECO:0000256" key="2">
    <source>
        <dbReference type="ARBA" id="ARBA00007192"/>
    </source>
</evidence>